<reference evidence="2" key="1">
    <citation type="submission" date="2022-11" db="UniProtKB">
        <authorList>
            <consortium name="WormBaseParasite"/>
        </authorList>
    </citation>
    <scope>IDENTIFICATION</scope>
</reference>
<name>A0AC35GE29_9BILA</name>
<sequence length="90" mass="10131">MPPHRHSTATTPSNTTPSPSSGLTITPSTSIKSSNNQRNNAAEIIPIQQQPGHHRDKLERIRNSLKPFEQSMPYESQMYFSNYPNLVNVK</sequence>
<protein>
    <submittedName>
        <fullName evidence="2">Uncharacterized protein</fullName>
    </submittedName>
</protein>
<evidence type="ECO:0000313" key="1">
    <source>
        <dbReference type="Proteomes" id="UP000887580"/>
    </source>
</evidence>
<evidence type="ECO:0000313" key="2">
    <source>
        <dbReference type="WBParaSite" id="PS1159_v2.g4294.t1"/>
    </source>
</evidence>
<proteinExistence type="predicted"/>
<dbReference type="Proteomes" id="UP000887580">
    <property type="component" value="Unplaced"/>
</dbReference>
<dbReference type="WBParaSite" id="PS1159_v2.g4294.t1">
    <property type="protein sequence ID" value="PS1159_v2.g4294.t1"/>
    <property type="gene ID" value="PS1159_v2.g4294"/>
</dbReference>
<organism evidence="1 2">
    <name type="scientific">Panagrolaimus sp. PS1159</name>
    <dbReference type="NCBI Taxonomy" id="55785"/>
    <lineage>
        <taxon>Eukaryota</taxon>
        <taxon>Metazoa</taxon>
        <taxon>Ecdysozoa</taxon>
        <taxon>Nematoda</taxon>
        <taxon>Chromadorea</taxon>
        <taxon>Rhabditida</taxon>
        <taxon>Tylenchina</taxon>
        <taxon>Panagrolaimomorpha</taxon>
        <taxon>Panagrolaimoidea</taxon>
        <taxon>Panagrolaimidae</taxon>
        <taxon>Panagrolaimus</taxon>
    </lineage>
</organism>
<accession>A0AC35GE29</accession>